<dbReference type="InterPro" id="IPR051781">
    <property type="entry name" value="Metallo-dep_Hydrolase"/>
</dbReference>
<proteinExistence type="predicted"/>
<evidence type="ECO:0000256" key="1">
    <source>
        <dbReference type="SAM" id="SignalP"/>
    </source>
</evidence>
<dbReference type="Proteomes" id="UP000813444">
    <property type="component" value="Unassembled WGS sequence"/>
</dbReference>
<dbReference type="AlphaFoldDB" id="A0A8K0SIR5"/>
<accession>A0A8K0SIR5</accession>
<dbReference type="InterPro" id="IPR032466">
    <property type="entry name" value="Metal_Hydrolase"/>
</dbReference>
<feature type="domain" description="Amidohydrolase-related" evidence="2">
    <location>
        <begin position="60"/>
        <end position="359"/>
    </location>
</feature>
<comment type="caution">
    <text evidence="3">The sequence shown here is derived from an EMBL/GenBank/DDBJ whole genome shotgun (WGS) entry which is preliminary data.</text>
</comment>
<gene>
    <name evidence="3" type="ORF">B0I35DRAFT_452654</name>
</gene>
<feature type="signal peptide" evidence="1">
    <location>
        <begin position="1"/>
        <end position="16"/>
    </location>
</feature>
<dbReference type="InterPro" id="IPR006680">
    <property type="entry name" value="Amidohydro-rel"/>
</dbReference>
<organism evidence="3 4">
    <name type="scientific">Stachybotrys elegans</name>
    <dbReference type="NCBI Taxonomy" id="80388"/>
    <lineage>
        <taxon>Eukaryota</taxon>
        <taxon>Fungi</taxon>
        <taxon>Dikarya</taxon>
        <taxon>Ascomycota</taxon>
        <taxon>Pezizomycotina</taxon>
        <taxon>Sordariomycetes</taxon>
        <taxon>Hypocreomycetidae</taxon>
        <taxon>Hypocreales</taxon>
        <taxon>Stachybotryaceae</taxon>
        <taxon>Stachybotrys</taxon>
    </lineage>
</organism>
<evidence type="ECO:0000313" key="3">
    <source>
        <dbReference type="EMBL" id="KAH7311370.1"/>
    </source>
</evidence>
<protein>
    <submittedName>
        <fullName evidence="3">Amidohydrolase</fullName>
    </submittedName>
</protein>
<evidence type="ECO:0000313" key="4">
    <source>
        <dbReference type="Proteomes" id="UP000813444"/>
    </source>
</evidence>
<dbReference type="Pfam" id="PF01979">
    <property type="entry name" value="Amidohydro_1"/>
    <property type="match status" value="1"/>
</dbReference>
<dbReference type="SUPFAM" id="SSF51556">
    <property type="entry name" value="Metallo-dependent hydrolases"/>
    <property type="match status" value="1"/>
</dbReference>
<dbReference type="PANTHER" id="PTHR43135:SF3">
    <property type="entry name" value="ALPHA-D-RIBOSE 1-METHYLPHOSPHONATE 5-TRIPHOSPHATE DIPHOSPHATASE"/>
    <property type="match status" value="1"/>
</dbReference>
<dbReference type="InterPro" id="IPR011059">
    <property type="entry name" value="Metal-dep_hydrolase_composite"/>
</dbReference>
<feature type="chain" id="PRO_5035473365" evidence="1">
    <location>
        <begin position="17"/>
        <end position="366"/>
    </location>
</feature>
<dbReference type="PROSITE" id="PS01137">
    <property type="entry name" value="TATD_1"/>
    <property type="match status" value="1"/>
</dbReference>
<dbReference type="GO" id="GO:0016810">
    <property type="term" value="F:hydrolase activity, acting on carbon-nitrogen (but not peptide) bonds"/>
    <property type="evidence" value="ECO:0007669"/>
    <property type="project" value="InterPro"/>
</dbReference>
<dbReference type="InterPro" id="IPR018228">
    <property type="entry name" value="DNase_TatD-rel_CS"/>
</dbReference>
<dbReference type="EMBL" id="JAGPNK010000011">
    <property type="protein sequence ID" value="KAH7311370.1"/>
    <property type="molecule type" value="Genomic_DNA"/>
</dbReference>
<dbReference type="OrthoDB" id="194468at2759"/>
<dbReference type="SUPFAM" id="SSF51338">
    <property type="entry name" value="Composite domain of metallo-dependent hydrolases"/>
    <property type="match status" value="1"/>
</dbReference>
<dbReference type="Gene3D" id="2.30.40.10">
    <property type="entry name" value="Urease, subunit C, domain 1"/>
    <property type="match status" value="2"/>
</dbReference>
<dbReference type="Gene3D" id="3.20.20.140">
    <property type="entry name" value="Metal-dependent hydrolases"/>
    <property type="match status" value="1"/>
</dbReference>
<keyword evidence="1" id="KW-0732">Signal</keyword>
<dbReference type="PANTHER" id="PTHR43135">
    <property type="entry name" value="ALPHA-D-RIBOSE 1-METHYLPHOSPHONATE 5-TRIPHOSPHATE DIPHOSPHATASE"/>
    <property type="match status" value="1"/>
</dbReference>
<name>A0A8K0SIR5_9HYPO</name>
<reference evidence="3" key="1">
    <citation type="journal article" date="2021" name="Nat. Commun.">
        <title>Genetic determinants of endophytism in the Arabidopsis root mycobiome.</title>
        <authorList>
            <person name="Mesny F."/>
            <person name="Miyauchi S."/>
            <person name="Thiergart T."/>
            <person name="Pickel B."/>
            <person name="Atanasova L."/>
            <person name="Karlsson M."/>
            <person name="Huettel B."/>
            <person name="Barry K.W."/>
            <person name="Haridas S."/>
            <person name="Chen C."/>
            <person name="Bauer D."/>
            <person name="Andreopoulos W."/>
            <person name="Pangilinan J."/>
            <person name="LaButti K."/>
            <person name="Riley R."/>
            <person name="Lipzen A."/>
            <person name="Clum A."/>
            <person name="Drula E."/>
            <person name="Henrissat B."/>
            <person name="Kohler A."/>
            <person name="Grigoriev I.V."/>
            <person name="Martin F.M."/>
            <person name="Hacquard S."/>
        </authorList>
    </citation>
    <scope>NUCLEOTIDE SEQUENCE</scope>
    <source>
        <strain evidence="3">MPI-CAGE-CH-0235</strain>
    </source>
</reference>
<sequence>MRYQLLLLVLPHFAFHIVIDNVRIFDGETLQGLSSVVIDGDVIGDDATGATQRIDGEGGVLLPGFIDSHTHPNSMEHLESLTSHGVTTAFNMACYSAPLCNSMQHHPGLVEVHWGTTPATVLGSSVGNTILNVTSDESLLIHGEEDVERWAHQQASRGPEFFKMAAEPSGPSQEILDTVVQSAHRQGKQAICHAATQASQRQAHLSGADQIHHTPLDAAVDEQLALQVVAQGQVSVPTLSVMRRFAALFGANYAAARDSVKVYYDAAVPILVGTDANEETIASVAFGSSLHAELVLLAEAGMSNVQVLRSATAIPARHWGLDDRGVIAPGKRADLVLIRGNPLDNITETQNISRVWVRGIEYALKS</sequence>
<keyword evidence="4" id="KW-1185">Reference proteome</keyword>
<evidence type="ECO:0000259" key="2">
    <source>
        <dbReference type="Pfam" id="PF01979"/>
    </source>
</evidence>